<reference evidence="1 2" key="1">
    <citation type="submission" date="2023-05" db="EMBL/GenBank/DDBJ databases">
        <title>Genome sequence of Pinibacter sp. MAH-24.</title>
        <authorList>
            <person name="Huq M.A."/>
        </authorList>
    </citation>
    <scope>NUCLEOTIDE SEQUENCE [LARGE SCALE GENOMIC DNA]</scope>
    <source>
        <strain evidence="1 2">MAH-24</strain>
    </source>
</reference>
<sequence>MVTDLQKEIVATLAYFDNFRYPLTQKEIFLFLPVQCTKDTLQHELRELLLSGHVYRVQQFYSLVKDEQYASRRNEGYAKAIKLIDTGKRVAALLSHFPFVKGIAISGSLSKYFAEEGADIDLFIITSHNRVWLARTFTHLLKKLSYLFNKQHYMCMNYYIDEKELDIVEKNIFTATEIVTLMPLQGTKAFDNFFKTNNWTAKFLPNHFKRVYREKDMSSNPVKQFLEFCFRGNFGNTLDNYLMKITAKRWQQKTMSGQLNDHGYVMSMTAHKHYSKPDPTGFPIKLLAKHQEKLLQLQQLHAMKSAGEMG</sequence>
<dbReference type="Proteomes" id="UP001226434">
    <property type="component" value="Unassembled WGS sequence"/>
</dbReference>
<comment type="caution">
    <text evidence="1">The sequence shown here is derived from an EMBL/GenBank/DDBJ whole genome shotgun (WGS) entry which is preliminary data.</text>
</comment>
<proteinExistence type="predicted"/>
<protein>
    <recommendedName>
        <fullName evidence="3">Nucleotidyltransferase domain-containing protein</fullName>
    </recommendedName>
</protein>
<evidence type="ECO:0008006" key="3">
    <source>
        <dbReference type="Google" id="ProtNLM"/>
    </source>
</evidence>
<organism evidence="1 2">
    <name type="scientific">Pinibacter soli</name>
    <dbReference type="NCBI Taxonomy" id="3044211"/>
    <lineage>
        <taxon>Bacteria</taxon>
        <taxon>Pseudomonadati</taxon>
        <taxon>Bacteroidota</taxon>
        <taxon>Chitinophagia</taxon>
        <taxon>Chitinophagales</taxon>
        <taxon>Chitinophagaceae</taxon>
        <taxon>Pinibacter</taxon>
    </lineage>
</organism>
<keyword evidence="2" id="KW-1185">Reference proteome</keyword>
<gene>
    <name evidence="1" type="ORF">QJ048_12260</name>
</gene>
<evidence type="ECO:0000313" key="1">
    <source>
        <dbReference type="EMBL" id="MDI3320554.1"/>
    </source>
</evidence>
<dbReference type="RefSeq" id="WP_282334650.1">
    <property type="nucleotide sequence ID" value="NZ_JASBRG010000007.1"/>
</dbReference>
<dbReference type="EMBL" id="JASBRG010000007">
    <property type="protein sequence ID" value="MDI3320554.1"/>
    <property type="molecule type" value="Genomic_DNA"/>
</dbReference>
<name>A0ABT6RDA0_9BACT</name>
<accession>A0ABT6RDA0</accession>
<evidence type="ECO:0000313" key="2">
    <source>
        <dbReference type="Proteomes" id="UP001226434"/>
    </source>
</evidence>